<dbReference type="PANTHER" id="PTHR41774">
    <property type="match status" value="1"/>
</dbReference>
<name>A0A4Q1K0B3_9GAMM</name>
<evidence type="ECO:0000313" key="2">
    <source>
        <dbReference type="Proteomes" id="UP000289784"/>
    </source>
</evidence>
<dbReference type="AlphaFoldDB" id="A0A4Q1K0B3"/>
<proteinExistence type="predicted"/>
<sequence length="121" mass="13458">MQLIPVYRITVFVPPADMDALKAGILSVDDLAMGDYREVMWISSPGLEQFRPDQAASPALGKAGELSAAPTVRLEFSIPRDAQRLQRLLREGVHAHHPWEVPAVFVDESLFPLPTRERAGR</sequence>
<keyword evidence="2" id="KW-1185">Reference proteome</keyword>
<dbReference type="SUPFAM" id="SSF102705">
    <property type="entry name" value="NIF3 (NGG1p interacting factor 3)-like"/>
    <property type="match status" value="1"/>
</dbReference>
<comment type="caution">
    <text evidence="1">The sequence shown here is derived from an EMBL/GenBank/DDBJ whole genome shotgun (WGS) entry which is preliminary data.</text>
</comment>
<dbReference type="Gene3D" id="3.30.70.120">
    <property type="match status" value="1"/>
</dbReference>
<reference evidence="1 2" key="1">
    <citation type="submission" date="2019-01" db="EMBL/GenBank/DDBJ databases">
        <title>Pseudoxanthomonas composti sp. nov., isolated from compost.</title>
        <authorList>
            <person name="Yang G."/>
        </authorList>
    </citation>
    <scope>NUCLEOTIDE SEQUENCE [LARGE SCALE GENOMIC DNA]</scope>
    <source>
        <strain evidence="1 2">GSS15</strain>
    </source>
</reference>
<dbReference type="InterPro" id="IPR036069">
    <property type="entry name" value="DUF34/NIF3_sf"/>
</dbReference>
<accession>A0A4Q1K0B3</accession>
<dbReference type="EMBL" id="SAWZ01000001">
    <property type="protein sequence ID" value="RXR08877.1"/>
    <property type="molecule type" value="Genomic_DNA"/>
</dbReference>
<dbReference type="Proteomes" id="UP000289784">
    <property type="component" value="Unassembled WGS sequence"/>
</dbReference>
<dbReference type="InterPro" id="IPR015867">
    <property type="entry name" value="N-reg_PII/ATP_PRibTrfase_C"/>
</dbReference>
<dbReference type="OrthoDB" id="7061445at2"/>
<evidence type="ECO:0000313" key="1">
    <source>
        <dbReference type="EMBL" id="RXR08877.1"/>
    </source>
</evidence>
<protein>
    <submittedName>
        <fullName evidence="1">Uncharacterized protein</fullName>
    </submittedName>
</protein>
<dbReference type="PANTHER" id="PTHR41774:SF1">
    <property type="entry name" value="NGG1P INTERACTING FACTOR NIF3"/>
    <property type="match status" value="1"/>
</dbReference>
<organism evidence="1 2">
    <name type="scientific">Pseudoxanthomonas composti</name>
    <dbReference type="NCBI Taxonomy" id="2137479"/>
    <lineage>
        <taxon>Bacteria</taxon>
        <taxon>Pseudomonadati</taxon>
        <taxon>Pseudomonadota</taxon>
        <taxon>Gammaproteobacteria</taxon>
        <taxon>Lysobacterales</taxon>
        <taxon>Lysobacteraceae</taxon>
        <taxon>Pseudoxanthomonas</taxon>
    </lineage>
</organism>
<gene>
    <name evidence="1" type="ORF">EPA99_02275</name>
</gene>